<gene>
    <name evidence="9" type="ORF">EDC17_10243</name>
</gene>
<dbReference type="Proteomes" id="UP000295197">
    <property type="component" value="Unassembled WGS sequence"/>
</dbReference>
<proteinExistence type="inferred from homology"/>
<dbReference type="AlphaFoldDB" id="A0A4R3VZ04"/>
<evidence type="ECO:0000256" key="6">
    <source>
        <dbReference type="SAM" id="SignalP"/>
    </source>
</evidence>
<dbReference type="RefSeq" id="WP_132777878.1">
    <property type="nucleotide sequence ID" value="NZ_SMBZ01000024.1"/>
</dbReference>
<evidence type="ECO:0000313" key="10">
    <source>
        <dbReference type="Proteomes" id="UP000295197"/>
    </source>
</evidence>
<keyword evidence="10" id="KW-1185">Reference proteome</keyword>
<keyword evidence="5" id="KW-0998">Cell outer membrane</keyword>
<protein>
    <submittedName>
        <fullName evidence="9">Putative outer membrane starch-binding protein</fullName>
    </submittedName>
</protein>
<feature type="domain" description="RagB/SusD" evidence="7">
    <location>
        <begin position="372"/>
        <end position="506"/>
    </location>
</feature>
<name>A0A4R3VZ04_9SPHI</name>
<comment type="subcellular location">
    <subcellularLocation>
        <location evidence="1">Cell outer membrane</location>
    </subcellularLocation>
</comment>
<reference evidence="9 10" key="1">
    <citation type="submission" date="2019-03" db="EMBL/GenBank/DDBJ databases">
        <title>Genomic Encyclopedia of Type Strains, Phase IV (KMG-IV): sequencing the most valuable type-strain genomes for metagenomic binning, comparative biology and taxonomic classification.</title>
        <authorList>
            <person name="Goeker M."/>
        </authorList>
    </citation>
    <scope>NUCLEOTIDE SEQUENCE [LARGE SCALE GENOMIC DNA]</scope>
    <source>
        <strain evidence="9 10">DSM 22362</strain>
    </source>
</reference>
<dbReference type="Gene3D" id="1.25.40.390">
    <property type="match status" value="1"/>
</dbReference>
<dbReference type="InterPro" id="IPR011990">
    <property type="entry name" value="TPR-like_helical_dom_sf"/>
</dbReference>
<dbReference type="CDD" id="cd08977">
    <property type="entry name" value="SusD"/>
    <property type="match status" value="1"/>
</dbReference>
<dbReference type="InterPro" id="IPR033985">
    <property type="entry name" value="SusD-like_N"/>
</dbReference>
<dbReference type="GO" id="GO:0009279">
    <property type="term" value="C:cell outer membrane"/>
    <property type="evidence" value="ECO:0007669"/>
    <property type="project" value="UniProtKB-SubCell"/>
</dbReference>
<evidence type="ECO:0000259" key="8">
    <source>
        <dbReference type="Pfam" id="PF14322"/>
    </source>
</evidence>
<feature type="domain" description="SusD-like N-terminal" evidence="8">
    <location>
        <begin position="39"/>
        <end position="240"/>
    </location>
</feature>
<accession>A0A4R3VZ04</accession>
<dbReference type="Pfam" id="PF07980">
    <property type="entry name" value="SusD_RagB"/>
    <property type="match status" value="1"/>
</dbReference>
<comment type="caution">
    <text evidence="9">The sequence shown here is derived from an EMBL/GenBank/DDBJ whole genome shotgun (WGS) entry which is preliminary data.</text>
</comment>
<dbReference type="EMBL" id="SMBZ01000024">
    <property type="protein sequence ID" value="TCV12236.1"/>
    <property type="molecule type" value="Genomic_DNA"/>
</dbReference>
<feature type="signal peptide" evidence="6">
    <location>
        <begin position="1"/>
        <end position="20"/>
    </location>
</feature>
<sequence length="506" mass="57697">MKRFIIYPLLLALCVSIFNSCSLVRDPLESYSDVSEGESQSGQPIVFKDRASVDNYLNSLYQQLRDRQEHWYLDLLLIAESHADNAYAGTTGAEVVPFENNSIEGSNSVVDRDWSRYLEDIARANRLVIFVDSVADNSLSPALIKSYKAQAKVFRALVLFDMVRIFGSIPVVTTVAPDITGENVSEVYPQYFPKQSTEEEAYRQIEKDLLEALVDAPDNNNVDKTKFSKSVAKALLAKVYAEKPIRDYAKVIQYADALAADGFDLNPNYADLYALTADNKDLAQRNTRESILEAHFMPGSGNWVSWMFGRDLSNYEVNFTWAKWVTPSRDLIQTYQNEGDVIRMNQSIVYYTTTWSNYYPSSHYPFMFKLRSGMSSIIKLRYADILLLKAEALIQQNAPNLTAAAEIIDKVRTRVSLPKLSSADKSSKENLLNTLLKERRLELAFEGQRWFDLVRLDKVETVMNEVFKKDSGRRPLVYPFNENSYRLPIPQSKIDQNPNLVQNPGY</sequence>
<evidence type="ECO:0000259" key="7">
    <source>
        <dbReference type="Pfam" id="PF07980"/>
    </source>
</evidence>
<comment type="similarity">
    <text evidence="2">Belongs to the SusD family.</text>
</comment>
<dbReference type="OrthoDB" id="993981at2"/>
<keyword evidence="4" id="KW-0472">Membrane</keyword>
<evidence type="ECO:0000256" key="4">
    <source>
        <dbReference type="ARBA" id="ARBA00023136"/>
    </source>
</evidence>
<evidence type="ECO:0000256" key="1">
    <source>
        <dbReference type="ARBA" id="ARBA00004442"/>
    </source>
</evidence>
<feature type="chain" id="PRO_5020286778" evidence="6">
    <location>
        <begin position="21"/>
        <end position="506"/>
    </location>
</feature>
<dbReference type="Pfam" id="PF14322">
    <property type="entry name" value="SusD-like_3"/>
    <property type="match status" value="1"/>
</dbReference>
<dbReference type="InterPro" id="IPR012944">
    <property type="entry name" value="SusD_RagB_dom"/>
</dbReference>
<evidence type="ECO:0000256" key="2">
    <source>
        <dbReference type="ARBA" id="ARBA00006275"/>
    </source>
</evidence>
<evidence type="ECO:0000313" key="9">
    <source>
        <dbReference type="EMBL" id="TCV12236.1"/>
    </source>
</evidence>
<evidence type="ECO:0000256" key="5">
    <source>
        <dbReference type="ARBA" id="ARBA00023237"/>
    </source>
</evidence>
<organism evidence="9 10">
    <name type="scientific">Sphingobacterium alimentarium</name>
    <dbReference type="NCBI Taxonomy" id="797292"/>
    <lineage>
        <taxon>Bacteria</taxon>
        <taxon>Pseudomonadati</taxon>
        <taxon>Bacteroidota</taxon>
        <taxon>Sphingobacteriia</taxon>
        <taxon>Sphingobacteriales</taxon>
        <taxon>Sphingobacteriaceae</taxon>
        <taxon>Sphingobacterium</taxon>
    </lineage>
</organism>
<dbReference type="SUPFAM" id="SSF48452">
    <property type="entry name" value="TPR-like"/>
    <property type="match status" value="1"/>
</dbReference>
<keyword evidence="3 6" id="KW-0732">Signal</keyword>
<evidence type="ECO:0000256" key="3">
    <source>
        <dbReference type="ARBA" id="ARBA00022729"/>
    </source>
</evidence>